<dbReference type="AlphaFoldDB" id="A0A939FQF8"/>
<reference evidence="1" key="1">
    <citation type="submission" date="2021-03" db="EMBL/GenBank/DDBJ databases">
        <title>Streptomyces strains.</title>
        <authorList>
            <person name="Lund M.B."/>
            <person name="Toerring T."/>
        </authorList>
    </citation>
    <scope>NUCLEOTIDE SEQUENCE</scope>
    <source>
        <strain evidence="1">JCM 4242</strain>
    </source>
</reference>
<dbReference type="RefSeq" id="WP_143587631.1">
    <property type="nucleotide sequence ID" value="NZ_JAFMOF010000004.1"/>
</dbReference>
<sequence>MSDTDTGADPLLRIAAAIDRERDPSSRPCLTCGGPTRVVVREQPSRAGAPVISVGKECAIGGCARP</sequence>
<comment type="caution">
    <text evidence="1">The sequence shown here is derived from an EMBL/GenBank/DDBJ whole genome shotgun (WGS) entry which is preliminary data.</text>
</comment>
<evidence type="ECO:0000313" key="2">
    <source>
        <dbReference type="Proteomes" id="UP000664781"/>
    </source>
</evidence>
<protein>
    <submittedName>
        <fullName evidence="1">Uncharacterized protein</fullName>
    </submittedName>
</protein>
<keyword evidence="2" id="KW-1185">Reference proteome</keyword>
<accession>A0A939FQF8</accession>
<dbReference type="Proteomes" id="UP000664781">
    <property type="component" value="Unassembled WGS sequence"/>
</dbReference>
<evidence type="ECO:0000313" key="1">
    <source>
        <dbReference type="EMBL" id="MBO0656255.1"/>
    </source>
</evidence>
<organism evidence="1 2">
    <name type="scientific">Streptomyces triculaminicus</name>
    <dbReference type="NCBI Taxonomy" id="2816232"/>
    <lineage>
        <taxon>Bacteria</taxon>
        <taxon>Bacillati</taxon>
        <taxon>Actinomycetota</taxon>
        <taxon>Actinomycetes</taxon>
        <taxon>Kitasatosporales</taxon>
        <taxon>Streptomycetaceae</taxon>
        <taxon>Streptomyces</taxon>
    </lineage>
</organism>
<proteinExistence type="predicted"/>
<name>A0A939FQF8_9ACTN</name>
<dbReference type="EMBL" id="JAFMOF010000004">
    <property type="protein sequence ID" value="MBO0656255.1"/>
    <property type="molecule type" value="Genomic_DNA"/>
</dbReference>
<gene>
    <name evidence="1" type="ORF">J1792_26825</name>
</gene>